<comment type="caution">
    <text evidence="2">The sequence shown here is derived from an EMBL/GenBank/DDBJ whole genome shotgun (WGS) entry which is preliminary data.</text>
</comment>
<feature type="region of interest" description="Disordered" evidence="1">
    <location>
        <begin position="60"/>
        <end position="99"/>
    </location>
</feature>
<reference evidence="2 3" key="1">
    <citation type="journal article" date="2019" name="Commun. Biol.">
        <title>The bagworm genome reveals a unique fibroin gene that provides high tensile strength.</title>
        <authorList>
            <person name="Kono N."/>
            <person name="Nakamura H."/>
            <person name="Ohtoshi R."/>
            <person name="Tomita M."/>
            <person name="Numata K."/>
            <person name="Arakawa K."/>
        </authorList>
    </citation>
    <scope>NUCLEOTIDE SEQUENCE [LARGE SCALE GENOMIC DNA]</scope>
</reference>
<protein>
    <submittedName>
        <fullName evidence="2">Uncharacterized protein</fullName>
    </submittedName>
</protein>
<dbReference type="AlphaFoldDB" id="A0A4C1ZCQ3"/>
<keyword evidence="3" id="KW-1185">Reference proteome</keyword>
<organism evidence="2 3">
    <name type="scientific">Eumeta variegata</name>
    <name type="common">Bagworm moth</name>
    <name type="synonym">Eumeta japonica</name>
    <dbReference type="NCBI Taxonomy" id="151549"/>
    <lineage>
        <taxon>Eukaryota</taxon>
        <taxon>Metazoa</taxon>
        <taxon>Ecdysozoa</taxon>
        <taxon>Arthropoda</taxon>
        <taxon>Hexapoda</taxon>
        <taxon>Insecta</taxon>
        <taxon>Pterygota</taxon>
        <taxon>Neoptera</taxon>
        <taxon>Endopterygota</taxon>
        <taxon>Lepidoptera</taxon>
        <taxon>Glossata</taxon>
        <taxon>Ditrysia</taxon>
        <taxon>Tineoidea</taxon>
        <taxon>Psychidae</taxon>
        <taxon>Oiketicinae</taxon>
        <taxon>Eumeta</taxon>
    </lineage>
</organism>
<gene>
    <name evidence="2" type="ORF">EVAR_59040_1</name>
</gene>
<evidence type="ECO:0000313" key="3">
    <source>
        <dbReference type="Proteomes" id="UP000299102"/>
    </source>
</evidence>
<sequence>MWRSVGKKMLDSSFALTGDYATIVLEDNKTVTAHWDTNNYLSLILEKVCEKRPRSMYVEYGAGRSAAPPQPRRRTIPRRQRDNSVRRAATLIVRHSAGD</sequence>
<dbReference type="Proteomes" id="UP000299102">
    <property type="component" value="Unassembled WGS sequence"/>
</dbReference>
<evidence type="ECO:0000256" key="1">
    <source>
        <dbReference type="SAM" id="MobiDB-lite"/>
    </source>
</evidence>
<name>A0A4C1ZCQ3_EUMVA</name>
<dbReference type="EMBL" id="BGZK01001676">
    <property type="protein sequence ID" value="GBP84397.1"/>
    <property type="molecule type" value="Genomic_DNA"/>
</dbReference>
<evidence type="ECO:0000313" key="2">
    <source>
        <dbReference type="EMBL" id="GBP84397.1"/>
    </source>
</evidence>
<proteinExistence type="predicted"/>
<accession>A0A4C1ZCQ3</accession>